<dbReference type="SUPFAM" id="SSF53041">
    <property type="entry name" value="Resolvase-like"/>
    <property type="match status" value="1"/>
</dbReference>
<dbReference type="Pfam" id="PF02796">
    <property type="entry name" value="HTH_7"/>
    <property type="match status" value="1"/>
</dbReference>
<dbReference type="Pfam" id="PF00239">
    <property type="entry name" value="Resolvase"/>
    <property type="match status" value="1"/>
</dbReference>
<dbReference type="RefSeq" id="WP_110397266.1">
    <property type="nucleotide sequence ID" value="NZ_JADIJL010000006.1"/>
</dbReference>
<proteinExistence type="predicted"/>
<dbReference type="InterPro" id="IPR006120">
    <property type="entry name" value="Resolvase_HTH_dom"/>
</dbReference>
<keyword evidence="3" id="KW-1185">Reference proteome</keyword>
<dbReference type="Gene3D" id="1.10.10.60">
    <property type="entry name" value="Homeodomain-like"/>
    <property type="match status" value="1"/>
</dbReference>
<feature type="domain" description="Resolvase/invertase-type recombinase catalytic" evidence="1">
    <location>
        <begin position="1"/>
        <end position="133"/>
    </location>
</feature>
<dbReference type="EMBL" id="QJJQ01000020">
    <property type="protein sequence ID" value="PXW81708.1"/>
    <property type="molecule type" value="Genomic_DNA"/>
</dbReference>
<evidence type="ECO:0000313" key="2">
    <source>
        <dbReference type="EMBL" id="PXW81708.1"/>
    </source>
</evidence>
<sequence length="180" mass="20524">MLIGYARPLHNDLNCEQQIKILTTNQCGKLFLENHASAKRRIELDKMITALNQKDKVTICKLYAIADSTHHLVEVITAIHEKGAFLHSVKEDIDTSNHGGYSLEFIVKQLANFQSDLISEKTRKGIYKAKQKGISTGRPRKPDANVQKAILMYESKKYTLQEIRNETGISKSTLYRYLET</sequence>
<protein>
    <submittedName>
        <fullName evidence="2">DNA invertase Pin-like site-specific DNA recombinase</fullName>
    </submittedName>
</protein>
<dbReference type="AlphaFoldDB" id="A0A2V3VLP8"/>
<dbReference type="PROSITE" id="PS51736">
    <property type="entry name" value="RECOMBINASES_3"/>
    <property type="match status" value="1"/>
</dbReference>
<dbReference type="Proteomes" id="UP000247978">
    <property type="component" value="Unassembled WGS sequence"/>
</dbReference>
<dbReference type="Gene3D" id="3.40.50.1390">
    <property type="entry name" value="Resolvase, N-terminal catalytic domain"/>
    <property type="match status" value="1"/>
</dbReference>
<dbReference type="GO" id="GO:0000150">
    <property type="term" value="F:DNA strand exchange activity"/>
    <property type="evidence" value="ECO:0007669"/>
    <property type="project" value="InterPro"/>
</dbReference>
<accession>A0A2V3VLP8</accession>
<dbReference type="OrthoDB" id="9797501at2"/>
<evidence type="ECO:0000259" key="1">
    <source>
        <dbReference type="PROSITE" id="PS51736"/>
    </source>
</evidence>
<dbReference type="InterPro" id="IPR006119">
    <property type="entry name" value="Resolv_N"/>
</dbReference>
<name>A0A2V3VLP8_9BACI</name>
<dbReference type="SMART" id="SM00857">
    <property type="entry name" value="Resolvase"/>
    <property type="match status" value="1"/>
</dbReference>
<evidence type="ECO:0000313" key="3">
    <source>
        <dbReference type="Proteomes" id="UP000247978"/>
    </source>
</evidence>
<dbReference type="GO" id="GO:0003677">
    <property type="term" value="F:DNA binding"/>
    <property type="evidence" value="ECO:0007669"/>
    <property type="project" value="InterPro"/>
</dbReference>
<comment type="caution">
    <text evidence="2">The sequence shown here is derived from an EMBL/GenBank/DDBJ whole genome shotgun (WGS) entry which is preliminary data.</text>
</comment>
<dbReference type="CDD" id="cd03768">
    <property type="entry name" value="SR_ResInv"/>
    <property type="match status" value="1"/>
</dbReference>
<organism evidence="2 3">
    <name type="scientific">Pseudogracilibacillus auburnensis</name>
    <dbReference type="NCBI Taxonomy" id="1494959"/>
    <lineage>
        <taxon>Bacteria</taxon>
        <taxon>Bacillati</taxon>
        <taxon>Bacillota</taxon>
        <taxon>Bacilli</taxon>
        <taxon>Bacillales</taxon>
        <taxon>Bacillaceae</taxon>
        <taxon>Pseudogracilibacillus</taxon>
    </lineage>
</organism>
<dbReference type="InterPro" id="IPR036162">
    <property type="entry name" value="Resolvase-like_N_sf"/>
</dbReference>
<gene>
    <name evidence="2" type="ORF">DFR56_12083</name>
</gene>
<reference evidence="2 3" key="1">
    <citation type="submission" date="2018-05" db="EMBL/GenBank/DDBJ databases">
        <title>Genomic Encyclopedia of Type Strains, Phase IV (KMG-IV): sequencing the most valuable type-strain genomes for metagenomic binning, comparative biology and taxonomic classification.</title>
        <authorList>
            <person name="Goeker M."/>
        </authorList>
    </citation>
    <scope>NUCLEOTIDE SEQUENCE [LARGE SCALE GENOMIC DNA]</scope>
    <source>
        <strain evidence="2 3">DSM 28556</strain>
    </source>
</reference>